<dbReference type="EMBL" id="VJWL01000001">
    <property type="protein sequence ID" value="TRW50186.1"/>
    <property type="molecule type" value="Genomic_DNA"/>
</dbReference>
<dbReference type="InterPro" id="IPR027565">
    <property type="entry name" value="Cupin_WbuC"/>
</dbReference>
<dbReference type="AlphaFoldDB" id="A0A552X5E4"/>
<dbReference type="InterPro" id="IPR046058">
    <property type="entry name" value="WbuC_cupin"/>
</dbReference>
<dbReference type="InterPro" id="IPR014710">
    <property type="entry name" value="RmlC-like_jellyroll"/>
</dbReference>
<dbReference type="Proteomes" id="UP000320359">
    <property type="component" value="Unassembled WGS sequence"/>
</dbReference>
<gene>
    <name evidence="2" type="ORF">FM042_04955</name>
</gene>
<keyword evidence="3" id="KW-1185">Reference proteome</keyword>
<dbReference type="OrthoDB" id="981227at2"/>
<reference evidence="2 3" key="1">
    <citation type="submission" date="2019-07" db="EMBL/GenBank/DDBJ databases">
        <authorList>
            <person name="Yang M."/>
            <person name="Zhao D."/>
            <person name="Xiang H."/>
        </authorList>
    </citation>
    <scope>NUCLEOTIDE SEQUENCE [LARGE SCALE GENOMIC DNA]</scope>
    <source>
        <strain evidence="2 3">IM1326</strain>
    </source>
</reference>
<dbReference type="RefSeq" id="WP_143234905.1">
    <property type="nucleotide sequence ID" value="NZ_VJWL01000001.1"/>
</dbReference>
<sequence>MENPLFRTFSDVSWQALKCKASDSSRLRAHFNLHRSYNDAIQKTLICILKGSYIPPHFHRHAHQKELFVVLQGKVKVIFFERNGVIRDNVFLEQGGFIEITPYSIHSVVCLSEFANVLEIKSGPFTESDSKEFLEWTIEEGEEQADRYLAWLESASAGERFGEI</sequence>
<dbReference type="CDD" id="cd07005">
    <property type="entry name" value="cupin_WbuC-like"/>
    <property type="match status" value="1"/>
</dbReference>
<evidence type="ECO:0000313" key="2">
    <source>
        <dbReference type="EMBL" id="TRW50186.1"/>
    </source>
</evidence>
<dbReference type="SUPFAM" id="SSF51182">
    <property type="entry name" value="RmlC-like cupins"/>
    <property type="match status" value="1"/>
</dbReference>
<evidence type="ECO:0000313" key="3">
    <source>
        <dbReference type="Proteomes" id="UP000320359"/>
    </source>
</evidence>
<proteinExistence type="predicted"/>
<name>A0A552X5E4_9GAMM</name>
<organism evidence="2 3">
    <name type="scientific">Aliidiomarina halalkaliphila</name>
    <dbReference type="NCBI Taxonomy" id="2593535"/>
    <lineage>
        <taxon>Bacteria</taxon>
        <taxon>Pseudomonadati</taxon>
        <taxon>Pseudomonadota</taxon>
        <taxon>Gammaproteobacteria</taxon>
        <taxon>Alteromonadales</taxon>
        <taxon>Idiomarinaceae</taxon>
        <taxon>Aliidiomarina</taxon>
    </lineage>
</organism>
<feature type="domain" description="Cupin fold metalloprotein WbuC cupin" evidence="1">
    <location>
        <begin position="15"/>
        <end position="90"/>
    </location>
</feature>
<dbReference type="InterPro" id="IPR011051">
    <property type="entry name" value="RmlC_Cupin_sf"/>
</dbReference>
<dbReference type="NCBIfam" id="TIGR04366">
    <property type="entry name" value="cupin_WbuC"/>
    <property type="match status" value="1"/>
</dbReference>
<accession>A0A552X5E4</accession>
<protein>
    <submittedName>
        <fullName evidence="2">Cupin fold metalloprotein, WbuC family</fullName>
    </submittedName>
</protein>
<dbReference type="Gene3D" id="2.60.120.10">
    <property type="entry name" value="Jelly Rolls"/>
    <property type="match status" value="1"/>
</dbReference>
<dbReference type="Pfam" id="PF19480">
    <property type="entry name" value="DUF6016"/>
    <property type="match status" value="1"/>
</dbReference>
<comment type="caution">
    <text evidence="2">The sequence shown here is derived from an EMBL/GenBank/DDBJ whole genome shotgun (WGS) entry which is preliminary data.</text>
</comment>
<evidence type="ECO:0000259" key="1">
    <source>
        <dbReference type="Pfam" id="PF19480"/>
    </source>
</evidence>